<dbReference type="Gene3D" id="3.30.450.40">
    <property type="match status" value="1"/>
</dbReference>
<keyword evidence="1" id="KW-0175">Coiled coil</keyword>
<feature type="region of interest" description="Disordered" evidence="2">
    <location>
        <begin position="1956"/>
        <end position="1979"/>
    </location>
</feature>
<evidence type="ECO:0008006" key="6">
    <source>
        <dbReference type="Google" id="ProtNLM"/>
    </source>
</evidence>
<dbReference type="Proteomes" id="UP000704712">
    <property type="component" value="Unassembled WGS sequence"/>
</dbReference>
<evidence type="ECO:0000256" key="2">
    <source>
        <dbReference type="SAM" id="MobiDB-lite"/>
    </source>
</evidence>
<dbReference type="GO" id="GO:0032982">
    <property type="term" value="C:myosin filament"/>
    <property type="evidence" value="ECO:0007669"/>
    <property type="project" value="TreeGrafter"/>
</dbReference>
<keyword evidence="5" id="KW-1185">Reference proteome</keyword>
<proteinExistence type="predicted"/>
<dbReference type="Proteomes" id="UP000602510">
    <property type="component" value="Unassembled WGS sequence"/>
</dbReference>
<feature type="coiled-coil region" evidence="1">
    <location>
        <begin position="713"/>
        <end position="740"/>
    </location>
</feature>
<dbReference type="GO" id="GO:0016460">
    <property type="term" value="C:myosin II complex"/>
    <property type="evidence" value="ECO:0007669"/>
    <property type="project" value="TreeGrafter"/>
</dbReference>
<feature type="compositionally biased region" description="Basic and acidic residues" evidence="2">
    <location>
        <begin position="1968"/>
        <end position="1979"/>
    </location>
</feature>
<sequence>MPGEKRHVAALAGEKEALGANWKSAQCVTSLYDSYIQVQKENEQLREDVRQLQQSELLAQTNAIRQPEDTRCDELEKEVRLLRSEKLRIEETHRLELQKVEARVAISETQHQQLVAKYHERFEFDPLEAKRAAMAVKAMQNTLQNVVLEKEEIGIRYGELKEQYRKFHNEQMDIVQNLKQQVQKLEQQRVRSGQQRVVNALANWSTNKVRNTWDKWVELTEEKKKSEDNKQKMATFERKVDDRVAKIRENQAAYLAVKCLQQAARRSVIQWREVTRRNIERRRTEVRFKEEVLRRWLHSVVTCWRQVYQKEKDIRLGSLKTERLVSSHLRRWGVRKWRVQMFRLALGEKNQRLSVLNGTMEGQTKRIVELEMKLDEAFYAKRELQTHQEQENLKYAEDIEKHQAAAVAVREKLGRFFTKQSDSQLQKDAVREWRTIATYLLGVRQRTELVEVKLRALKLRRSVSNWHNKAHQNHMKRLKTQQILSRMRHLEVVKCFNSWRELVNNQKSRKTALLYAVNRIRNRGIARCFTQWVAFKEQRIALRSGIETMATFALKQQTYIIFNSWKERDVELRIAAQVRQQQLIQHAWESRLEQAKNDLNFQRECFTRWQKLVLKRQRRNIVVKKRLARLRNVSIAKSFGSWCRFVDTRQNQRDLVRRWVGRCHTGALQRAWKGWQQQLVLKEQQLLMLRMQQEREAELNRLATEFEVYRTTQQTLLEEANRAQTEQENALRETRTLLQEETKRVQRLAGAVSSLCSNRDRGSTQLRVFKAWHKAVRRSAFSRKTVDIFQTASEIRQTRNILLKWRQFTAHQRRLRAVFTTTLSCFSRWWQLRCFRAWKAARQRSRAVQLFSSVFIHSSEIFISREVLTAWRKMARKNHLLRKTIEKIWLDAIHAKMQQHFRQWVDLTKAEAAKENIEKRNVALAAIRAKVWWKRSVSTMRFCFLEWKTTVESSKKQRQAERKLLLFQQARLVAMCFNAWSKFVVMQSEEEDRKQQFARWFIRFQRRKQQRAMTFWKNLVIRNQLQDLEELRRARNTQQEELQLQREEIDLLMQQAADTKRQLAAATDVHDESTTKLQYLTEYGLLSKYFNALKFQVSMRRYRHQAAHFSQKNARRQHLAELFSTWFNFTQKSRVLKLRVAESIGRSTTFLSRSILRQWRSIAHQRRVIKQKQRKLQRRVGRRILTSLFIAWRLIIRRERNVSIAMDHLGTIARRLTLKFTLTSWQQRTIQERKKSIQEKEKHKRILQFLMGRQEARLVRTFHTWKEYTQIKRVTRSQARQIYTKKCHVILEQCWDDWRSTVRCIQLQRTSVACIQTTMKRYYYRTVLSRWRRYRFLSQIRTLQTNNDTLSDQVADATQRLQTKSTSVDQLLFELKHLKEKLDEAESRSSAVSLEVTCQQSNRSKQLSCLRVISKIMLKRTVSRELLEAFAFWKTKLFDVRRKHRALLSVAKTRQRRQRLLAFWLWKVKTLRWRQLEALRKLWGKSDLRTILQRWRKFSIAQAKLRLFLTKRCLLSYTDRCVPVSIAFKLWKIKSVALHQLAALHTKLRIEQDASTYHLRRLTLGKWCWLAYHHRLRQMRAFFSQCYVKSTKNIAVRHRRDIEEMQVNSDAALAKVKEQSEARAQEEKGALSAAEEQLTTGASFQALQTLIRRLFQPTSIKDLFVSVSSTFAQIVHGSAAVLFLFDPSSNELWTQREENQLIQVPGSLGIAGSTLASGSTLIITDISADPRFHPMVDQFAMNGLQQDDTSQLMSISRPNLNSSKPTHGMVSSALVSSDGAVYGVLQVAFPTSTLSPIDRRILVTQTQLYSKICCCYVEQIMFEMLRNCRDRVRARVPEKFMKLFKQNKNWRKYYTLLERKAVELETKLRDVLEEREQLIQSKNELQKRHQLVKDKLESSEQNSKNVSNLVADWKKKMSKWQQLLDDKDRAIADKTNEVEKVEREFEAFRRERRSKDLQSVLNSPTQRTHSEACDESKSLSDRGQLSLLQADKTRLKSQLVRAEADNLLLVKAISISRSQHGELPRTIQAEVTRVATRVSRRAPSEA</sequence>
<dbReference type="PANTHER" id="PTHR45615">
    <property type="entry name" value="MYOSIN HEAVY CHAIN, NON-MUSCLE"/>
    <property type="match status" value="1"/>
</dbReference>
<evidence type="ECO:0000313" key="3">
    <source>
        <dbReference type="EMBL" id="KAF4042498.1"/>
    </source>
</evidence>
<feature type="coiled-coil region" evidence="1">
    <location>
        <begin position="168"/>
        <end position="195"/>
    </location>
</feature>
<dbReference type="GO" id="GO:0005737">
    <property type="term" value="C:cytoplasm"/>
    <property type="evidence" value="ECO:0007669"/>
    <property type="project" value="TreeGrafter"/>
</dbReference>
<evidence type="ECO:0000313" key="4">
    <source>
        <dbReference type="EMBL" id="KAF4150585.1"/>
    </source>
</evidence>
<dbReference type="GO" id="GO:0000146">
    <property type="term" value="F:microfilament motor activity"/>
    <property type="evidence" value="ECO:0007669"/>
    <property type="project" value="TreeGrafter"/>
</dbReference>
<dbReference type="EMBL" id="JAACNO010000047">
    <property type="protein sequence ID" value="KAF4150585.1"/>
    <property type="molecule type" value="Genomic_DNA"/>
</dbReference>
<comment type="caution">
    <text evidence="3">The sequence shown here is derived from an EMBL/GenBank/DDBJ whole genome shotgun (WGS) entry which is preliminary data.</text>
</comment>
<dbReference type="InterPro" id="IPR029016">
    <property type="entry name" value="GAF-like_dom_sf"/>
</dbReference>
<feature type="coiled-coil region" evidence="1">
    <location>
        <begin position="35"/>
        <end position="92"/>
    </location>
</feature>
<gene>
    <name evidence="3" type="ORF">GN244_ATG05206</name>
    <name evidence="4" type="ORF">GN958_ATG00247</name>
</gene>
<feature type="compositionally biased region" description="Polar residues" evidence="2">
    <location>
        <begin position="1957"/>
        <end position="1967"/>
    </location>
</feature>
<feature type="coiled-coil region" evidence="1">
    <location>
        <begin position="1021"/>
        <end position="1062"/>
    </location>
</feature>
<reference evidence="3" key="1">
    <citation type="submission" date="2020-04" db="EMBL/GenBank/DDBJ databases">
        <title>Hybrid Assembly of Korean Phytophthora infestans isolates.</title>
        <authorList>
            <person name="Prokchorchik M."/>
            <person name="Lee Y."/>
            <person name="Seo J."/>
            <person name="Cho J.-H."/>
            <person name="Park Y.-E."/>
            <person name="Jang D.-C."/>
            <person name="Im J.-S."/>
            <person name="Choi J.-G."/>
            <person name="Park H.-J."/>
            <person name="Lee G.-B."/>
            <person name="Lee Y.-G."/>
            <person name="Hong S.-Y."/>
            <person name="Cho K."/>
            <person name="Sohn K.H."/>
        </authorList>
    </citation>
    <scope>NUCLEOTIDE SEQUENCE</scope>
    <source>
        <strain evidence="3">KR_1_A1</strain>
        <strain evidence="4">KR_2_A2</strain>
    </source>
</reference>
<protein>
    <recommendedName>
        <fullName evidence="6">GAF domain-containing protein</fullName>
    </recommendedName>
</protein>
<evidence type="ECO:0000256" key="1">
    <source>
        <dbReference type="SAM" id="Coils"/>
    </source>
</evidence>
<evidence type="ECO:0000313" key="5">
    <source>
        <dbReference type="Proteomes" id="UP000602510"/>
    </source>
</evidence>
<dbReference type="PANTHER" id="PTHR45615:SF40">
    <property type="entry name" value="MYOSIN HEAVY CHAIN, NON-MUSCLE"/>
    <property type="match status" value="1"/>
</dbReference>
<dbReference type="GO" id="GO:0051015">
    <property type="term" value="F:actin filament binding"/>
    <property type="evidence" value="ECO:0007669"/>
    <property type="project" value="TreeGrafter"/>
</dbReference>
<organism evidence="3 5">
    <name type="scientific">Phytophthora infestans</name>
    <name type="common">Potato late blight agent</name>
    <name type="synonym">Botrytis infestans</name>
    <dbReference type="NCBI Taxonomy" id="4787"/>
    <lineage>
        <taxon>Eukaryota</taxon>
        <taxon>Sar</taxon>
        <taxon>Stramenopiles</taxon>
        <taxon>Oomycota</taxon>
        <taxon>Peronosporomycetes</taxon>
        <taxon>Peronosporales</taxon>
        <taxon>Peronosporaceae</taxon>
        <taxon>Phytophthora</taxon>
    </lineage>
</organism>
<dbReference type="EMBL" id="WSZM01000100">
    <property type="protein sequence ID" value="KAF4042498.1"/>
    <property type="molecule type" value="Genomic_DNA"/>
</dbReference>
<feature type="coiled-coil region" evidence="1">
    <location>
        <begin position="1340"/>
        <end position="1395"/>
    </location>
</feature>
<accession>A0A833WHV3</accession>
<dbReference type="SUPFAM" id="SSF55781">
    <property type="entry name" value="GAF domain-like"/>
    <property type="match status" value="1"/>
</dbReference>
<name>A0A833WHV3_PHYIN</name>